<accession>A0A2T0FPI6</accession>
<dbReference type="SMART" id="SM00360">
    <property type="entry name" value="RRM"/>
    <property type="match status" value="1"/>
</dbReference>
<evidence type="ECO:0000313" key="6">
    <source>
        <dbReference type="Proteomes" id="UP000238350"/>
    </source>
</evidence>
<feature type="compositionally biased region" description="Low complexity" evidence="3">
    <location>
        <begin position="32"/>
        <end position="41"/>
    </location>
</feature>
<dbReference type="InterPro" id="IPR035979">
    <property type="entry name" value="RBD_domain_sf"/>
</dbReference>
<comment type="caution">
    <text evidence="5">The sequence shown here is derived from an EMBL/GenBank/DDBJ whole genome shotgun (WGS) entry which is preliminary data.</text>
</comment>
<dbReference type="Proteomes" id="UP000238350">
    <property type="component" value="Unassembled WGS sequence"/>
</dbReference>
<reference evidence="5 6" key="1">
    <citation type="submission" date="2017-04" db="EMBL/GenBank/DDBJ databases">
        <title>Genome sequencing of [Candida] sorbophila.</title>
        <authorList>
            <person name="Ahn J.O."/>
        </authorList>
    </citation>
    <scope>NUCLEOTIDE SEQUENCE [LARGE SCALE GENOMIC DNA]</scope>
    <source>
        <strain evidence="5 6">DS02</strain>
    </source>
</reference>
<dbReference type="PANTHER" id="PTHR47640">
    <property type="entry name" value="TRNA SELENOCYSTEINE 1-ASSOCIATED PROTEIN 1-RELATED-RELATED"/>
    <property type="match status" value="1"/>
</dbReference>
<dbReference type="GO" id="GO:0003729">
    <property type="term" value="F:mRNA binding"/>
    <property type="evidence" value="ECO:0007669"/>
    <property type="project" value="InterPro"/>
</dbReference>
<dbReference type="PROSITE" id="PS50102">
    <property type="entry name" value="RRM"/>
    <property type="match status" value="1"/>
</dbReference>
<dbReference type="Gene3D" id="3.30.70.330">
    <property type="match status" value="1"/>
</dbReference>
<evidence type="ECO:0000256" key="3">
    <source>
        <dbReference type="SAM" id="MobiDB-lite"/>
    </source>
</evidence>
<name>A0A2T0FPI6_9ASCO</name>
<dbReference type="InterPro" id="IPR050825">
    <property type="entry name" value="RBM42_RBP45_47-like"/>
</dbReference>
<dbReference type="Pfam" id="PF00076">
    <property type="entry name" value="RRM_1"/>
    <property type="match status" value="1"/>
</dbReference>
<evidence type="ECO:0000259" key="4">
    <source>
        <dbReference type="PROSITE" id="PS50102"/>
    </source>
</evidence>
<feature type="region of interest" description="Disordered" evidence="3">
    <location>
        <begin position="1"/>
        <end position="71"/>
    </location>
</feature>
<sequence length="152" mass="17481">MWKRLDGKELESNQISDKDRIENKTDTNSESKPPVAVQPVVKKLDVPNLLRRGPKRQDKKTKAPYPNRKKGADSFQLFVGNLSADVTDDKLKEVFSQYKSLVQAFVARDQKEKPRGFGFVGFTSPEDYFNAFREMNNKYIGSKPVQLKKARR</sequence>
<protein>
    <submittedName>
        <fullName evidence="5">Putative RNA-binding protein C22E12.02</fullName>
    </submittedName>
</protein>
<dbReference type="EMBL" id="NDIQ01000022">
    <property type="protein sequence ID" value="PRT56888.1"/>
    <property type="molecule type" value="Genomic_DNA"/>
</dbReference>
<dbReference type="GeneID" id="36518256"/>
<evidence type="ECO:0000313" key="5">
    <source>
        <dbReference type="EMBL" id="PRT56888.1"/>
    </source>
</evidence>
<organism evidence="5 6">
    <name type="scientific">Wickerhamiella sorbophila</name>
    <dbReference type="NCBI Taxonomy" id="45607"/>
    <lineage>
        <taxon>Eukaryota</taxon>
        <taxon>Fungi</taxon>
        <taxon>Dikarya</taxon>
        <taxon>Ascomycota</taxon>
        <taxon>Saccharomycotina</taxon>
        <taxon>Dipodascomycetes</taxon>
        <taxon>Dipodascales</taxon>
        <taxon>Trichomonascaceae</taxon>
        <taxon>Wickerhamiella</taxon>
    </lineage>
</organism>
<dbReference type="RefSeq" id="XP_024666833.1">
    <property type="nucleotide sequence ID" value="XM_024811065.1"/>
</dbReference>
<gene>
    <name evidence="5" type="ORF">B9G98_04508</name>
</gene>
<dbReference type="PANTHER" id="PTHR47640:SF11">
    <property type="entry name" value="RNA-BINDING PROTEIN 42"/>
    <property type="match status" value="1"/>
</dbReference>
<keyword evidence="1 2" id="KW-0694">RNA-binding</keyword>
<feature type="compositionally biased region" description="Basic and acidic residues" evidence="3">
    <location>
        <begin position="1"/>
        <end position="29"/>
    </location>
</feature>
<dbReference type="AlphaFoldDB" id="A0A2T0FPI6"/>
<proteinExistence type="predicted"/>
<keyword evidence="6" id="KW-1185">Reference proteome</keyword>
<dbReference type="OrthoDB" id="1749473at2759"/>
<feature type="domain" description="RRM" evidence="4">
    <location>
        <begin position="75"/>
        <end position="152"/>
    </location>
</feature>
<dbReference type="InterPro" id="IPR000504">
    <property type="entry name" value="RRM_dom"/>
</dbReference>
<dbReference type="SUPFAM" id="SSF54928">
    <property type="entry name" value="RNA-binding domain, RBD"/>
    <property type="match status" value="1"/>
</dbReference>
<dbReference type="STRING" id="45607.A0A2T0FPI6"/>
<evidence type="ECO:0000256" key="1">
    <source>
        <dbReference type="ARBA" id="ARBA00022884"/>
    </source>
</evidence>
<evidence type="ECO:0000256" key="2">
    <source>
        <dbReference type="PROSITE-ProRule" id="PRU00176"/>
    </source>
</evidence>
<dbReference type="InterPro" id="IPR012677">
    <property type="entry name" value="Nucleotide-bd_a/b_plait_sf"/>
</dbReference>